<dbReference type="AlphaFoldDB" id="A0A2S4HL79"/>
<evidence type="ECO:0000313" key="3">
    <source>
        <dbReference type="Proteomes" id="UP000237222"/>
    </source>
</evidence>
<gene>
    <name evidence="2" type="ORF">C0068_00330</name>
</gene>
<feature type="signal peptide" evidence="1">
    <location>
        <begin position="1"/>
        <end position="23"/>
    </location>
</feature>
<dbReference type="EMBL" id="PQGG01000002">
    <property type="protein sequence ID" value="POP54767.1"/>
    <property type="molecule type" value="Genomic_DNA"/>
</dbReference>
<organism evidence="2 3">
    <name type="scientific">Zhongshania marina</name>
    <dbReference type="NCBI Taxonomy" id="2304603"/>
    <lineage>
        <taxon>Bacteria</taxon>
        <taxon>Pseudomonadati</taxon>
        <taxon>Pseudomonadota</taxon>
        <taxon>Gammaproteobacteria</taxon>
        <taxon>Cellvibrionales</taxon>
        <taxon>Spongiibacteraceae</taxon>
        <taxon>Zhongshania</taxon>
    </lineage>
</organism>
<evidence type="ECO:0008006" key="4">
    <source>
        <dbReference type="Google" id="ProtNLM"/>
    </source>
</evidence>
<protein>
    <recommendedName>
        <fullName evidence="4">DUF3015 domain-containing protein</fullName>
    </recommendedName>
</protein>
<comment type="caution">
    <text evidence="2">The sequence shown here is derived from an EMBL/GenBank/DDBJ whole genome shotgun (WGS) entry which is preliminary data.</text>
</comment>
<reference evidence="2" key="1">
    <citation type="submission" date="2018-01" db="EMBL/GenBank/DDBJ databases">
        <authorList>
            <person name="Yu X.-D."/>
        </authorList>
    </citation>
    <scope>NUCLEOTIDE SEQUENCE</scope>
    <source>
        <strain evidence="2">ZX-21</strain>
    </source>
</reference>
<feature type="chain" id="PRO_5015726740" description="DUF3015 domain-containing protein" evidence="1">
    <location>
        <begin position="24"/>
        <end position="166"/>
    </location>
</feature>
<proteinExistence type="predicted"/>
<dbReference type="OrthoDB" id="6088473at2"/>
<dbReference type="InterPro" id="IPR021383">
    <property type="entry name" value="DUF3015"/>
</dbReference>
<evidence type="ECO:0000313" key="2">
    <source>
        <dbReference type="EMBL" id="POP54767.1"/>
    </source>
</evidence>
<keyword evidence="1" id="KW-0732">Signal</keyword>
<sequence>MNKTILSSALTSILLISSSLTVAQDKVAGSGPNPFSDCGIGAALFTKTKWAAVSSNIIWDIGITAVTSATASPETCSGKTIETAQLIHRTYDELLEETARGNGSHLTSMLNMMGCENSNHAAATSDIRIKLSTEITNPNYQLKTAQEKSSAYYDAMNSAVTENCGS</sequence>
<accession>A0A2S4HL79</accession>
<evidence type="ECO:0000256" key="1">
    <source>
        <dbReference type="SAM" id="SignalP"/>
    </source>
</evidence>
<name>A0A2S4HL79_9GAMM</name>
<dbReference type="Pfam" id="PF11220">
    <property type="entry name" value="DUF3015"/>
    <property type="match status" value="1"/>
</dbReference>
<dbReference type="Proteomes" id="UP000237222">
    <property type="component" value="Unassembled WGS sequence"/>
</dbReference>